<evidence type="ECO:0000256" key="7">
    <source>
        <dbReference type="SAM" id="MobiDB-lite"/>
    </source>
</evidence>
<sequence length="166" mass="19355">MVYSQGNSGSHYNKEGGNRGSNNNFHANAPAPPININIELYEGNDKSKIRLDLFDTQAEKHAKGIIDERKNKINQIRIFYNQFIVLNEKINNSEENFRRQLPYIKMIKARVKYSKGRKNIGDYFENFLLKCVDKVNTLEDFKIICSFFETVVGYATYYDKENNHAQ</sequence>
<dbReference type="AlphaFoldDB" id="A0A520XE95"/>
<evidence type="ECO:0000256" key="3">
    <source>
        <dbReference type="ARBA" id="ARBA00016118"/>
    </source>
</evidence>
<evidence type="ECO:0000256" key="6">
    <source>
        <dbReference type="ARBA" id="ARBA00031723"/>
    </source>
</evidence>
<evidence type="ECO:0000313" key="8">
    <source>
        <dbReference type="EMBL" id="RZV39478.1"/>
    </source>
</evidence>
<accession>A0A520XE95</accession>
<dbReference type="GO" id="GO:0003723">
    <property type="term" value="F:RNA binding"/>
    <property type="evidence" value="ECO:0007669"/>
    <property type="project" value="UniProtKB-KW"/>
</dbReference>
<comment type="similarity">
    <text evidence="2">Belongs to the CRISPR-associated Csm2 family.</text>
</comment>
<name>A0A520XE95_9DELT</name>
<protein>
    <recommendedName>
        <fullName evidence="3">CRISPR system Cms protein Csm2</fullName>
    </recommendedName>
    <alternativeName>
        <fullName evidence="6">CRISPR type III A-associated protein Csm2</fullName>
    </alternativeName>
</protein>
<keyword evidence="5" id="KW-0051">Antiviral defense</keyword>
<dbReference type="EMBL" id="SHMQ01000010">
    <property type="protein sequence ID" value="RZV39478.1"/>
    <property type="molecule type" value="Genomic_DNA"/>
</dbReference>
<dbReference type="Pfam" id="PF03750">
    <property type="entry name" value="Csm2_III-A"/>
    <property type="match status" value="1"/>
</dbReference>
<reference evidence="8 9" key="1">
    <citation type="submission" date="2019-01" db="EMBL/GenBank/DDBJ databases">
        <title>Insights into ecological role of a new deltaproteobacterial order Candidatus Sinidesulfobacterales (Sva0485) by metagenomics and metatranscriptomics.</title>
        <authorList>
            <person name="Tan S."/>
            <person name="Liu J."/>
            <person name="Fang Y."/>
            <person name="Hedlund B."/>
            <person name="Lian Z.-H."/>
            <person name="Huang L.-Y."/>
            <person name="Li J.-T."/>
            <person name="Huang L.-N."/>
            <person name="Li W.-J."/>
            <person name="Jiang H.-C."/>
            <person name="Dong H.-L."/>
            <person name="Shu W.-S."/>
        </authorList>
    </citation>
    <scope>NUCLEOTIDE SEQUENCE [LARGE SCALE GENOMIC DNA]</scope>
    <source>
        <strain evidence="8">AP4</strain>
    </source>
</reference>
<dbReference type="NCBIfam" id="TIGR01870">
    <property type="entry name" value="cas_TM1810_Csm2"/>
    <property type="match status" value="1"/>
</dbReference>
<organism evidence="8 9">
    <name type="scientific">Candidatus Acidulodesulfobacterium acidiphilum</name>
    <dbReference type="NCBI Taxonomy" id="2597224"/>
    <lineage>
        <taxon>Bacteria</taxon>
        <taxon>Deltaproteobacteria</taxon>
        <taxon>Candidatus Acidulodesulfobacterales</taxon>
        <taxon>Candidatus Acidulodesulfobacterium</taxon>
    </lineage>
</organism>
<evidence type="ECO:0000256" key="2">
    <source>
        <dbReference type="ARBA" id="ARBA00006896"/>
    </source>
</evidence>
<comment type="caution">
    <text evidence="8">The sequence shown here is derived from an EMBL/GenBank/DDBJ whole genome shotgun (WGS) entry which is preliminary data.</text>
</comment>
<evidence type="ECO:0000256" key="1">
    <source>
        <dbReference type="ARBA" id="ARBA00003640"/>
    </source>
</evidence>
<evidence type="ECO:0000256" key="4">
    <source>
        <dbReference type="ARBA" id="ARBA00022884"/>
    </source>
</evidence>
<dbReference type="Proteomes" id="UP000322454">
    <property type="component" value="Unassembled WGS sequence"/>
</dbReference>
<proteinExistence type="inferred from homology"/>
<dbReference type="InterPro" id="IPR010149">
    <property type="entry name" value="CRISPR-assoc_prot_Csm2_III-A"/>
</dbReference>
<gene>
    <name evidence="8" type="primary">csm2</name>
    <name evidence="8" type="ORF">EVJ48_04615</name>
</gene>
<feature type="region of interest" description="Disordered" evidence="7">
    <location>
        <begin position="1"/>
        <end position="28"/>
    </location>
</feature>
<comment type="function">
    <text evidence="1">This subunit may be involved in monitoring complementarity of crRNA and target RNA.</text>
</comment>
<dbReference type="GO" id="GO:0051607">
    <property type="term" value="P:defense response to virus"/>
    <property type="evidence" value="ECO:0007669"/>
    <property type="project" value="UniProtKB-KW"/>
</dbReference>
<evidence type="ECO:0000256" key="5">
    <source>
        <dbReference type="ARBA" id="ARBA00023118"/>
    </source>
</evidence>
<evidence type="ECO:0000313" key="9">
    <source>
        <dbReference type="Proteomes" id="UP000322454"/>
    </source>
</evidence>
<keyword evidence="4" id="KW-0694">RNA-binding</keyword>
<feature type="compositionally biased region" description="Polar residues" evidence="7">
    <location>
        <begin position="1"/>
        <end position="11"/>
    </location>
</feature>